<evidence type="ECO:0000313" key="1">
    <source>
        <dbReference type="EMBL" id="WAP63888.1"/>
    </source>
</evidence>
<keyword evidence="2" id="KW-1185">Reference proteome</keyword>
<name>A0ACD4P7Y5_9PSED</name>
<organism evidence="1 2">
    <name type="scientific">Pseudomonas fortuita</name>
    <dbReference type="NCBI Taxonomy" id="3233375"/>
    <lineage>
        <taxon>Bacteria</taxon>
        <taxon>Pseudomonadati</taxon>
        <taxon>Pseudomonadota</taxon>
        <taxon>Gammaproteobacteria</taxon>
        <taxon>Pseudomonadales</taxon>
        <taxon>Pseudomonadaceae</taxon>
        <taxon>Pseudomonas</taxon>
    </lineage>
</organism>
<accession>A0ACD4P7Y5</accession>
<dbReference type="Proteomes" id="UP001163982">
    <property type="component" value="Chromosome"/>
</dbReference>
<sequence length="167" mass="18856">MAAKMKSGTWQDFSQRFLRAHGMPVGCELRLYRKDGRKVRSDLGIKRRAINRSNITVLKGSDRISELITDAARLLSTDVLARGYEMGLYSPEGDRVYGQTYVETIRSLQETKKQVDPIEVFIDLLEDAGVDDLTLRQVGSLYSRLSEIFDNGHFEKMLLKAPAALGK</sequence>
<gene>
    <name evidence="1" type="ORF">OZ911_00285</name>
</gene>
<protein>
    <submittedName>
        <fullName evidence="1">Uncharacterized protein</fullName>
    </submittedName>
</protein>
<reference evidence="1" key="1">
    <citation type="journal article" date="2024" name="Int. J. Syst. Evol. Microbiol.">
        <title>Pseudomonas fortuita sp. nov., isolated from the endosphere of a wild yam.</title>
        <authorList>
            <person name="Carlier A."/>
            <person name="Beaumel M."/>
            <person name="Moreau S."/>
            <person name="Acar T."/>
            <person name="Sana T.G."/>
            <person name="Cnockaert M."/>
            <person name="Vandamme P."/>
        </authorList>
    </citation>
    <scope>NUCLEOTIDE SEQUENCE</scope>
    <source>
        <strain evidence="1">GMI12077</strain>
    </source>
</reference>
<proteinExistence type="predicted"/>
<dbReference type="EMBL" id="CP114035">
    <property type="protein sequence ID" value="WAP63888.1"/>
    <property type="molecule type" value="Genomic_DNA"/>
</dbReference>
<evidence type="ECO:0000313" key="2">
    <source>
        <dbReference type="Proteomes" id="UP001163982"/>
    </source>
</evidence>